<dbReference type="EMBL" id="KL142373">
    <property type="protein sequence ID" value="KDR79303.1"/>
    <property type="molecule type" value="Genomic_DNA"/>
</dbReference>
<evidence type="ECO:0000313" key="3">
    <source>
        <dbReference type="Proteomes" id="UP000027222"/>
    </source>
</evidence>
<keyword evidence="1" id="KW-1133">Transmembrane helix</keyword>
<proteinExistence type="predicted"/>
<evidence type="ECO:0000313" key="2">
    <source>
        <dbReference type="EMBL" id="KDR79303.1"/>
    </source>
</evidence>
<accession>A0A067TJZ5</accession>
<dbReference type="HOGENOM" id="CLU_2849849_0_0_1"/>
<sequence length="65" mass="7270">MNNELRIVRQELGHGCVIVILGSYSDCLLVLHLSYSFIFQLLVMSGMLGIVIEMRGHGGNITNHR</sequence>
<name>A0A067TJZ5_GALM3</name>
<gene>
    <name evidence="2" type="ORF">GALMADRAFT_265774</name>
</gene>
<evidence type="ECO:0000256" key="1">
    <source>
        <dbReference type="SAM" id="Phobius"/>
    </source>
</evidence>
<keyword evidence="3" id="KW-1185">Reference proteome</keyword>
<protein>
    <submittedName>
        <fullName evidence="2">Uncharacterized protein</fullName>
    </submittedName>
</protein>
<keyword evidence="1" id="KW-0812">Transmembrane</keyword>
<keyword evidence="1" id="KW-0472">Membrane</keyword>
<reference evidence="3" key="1">
    <citation type="journal article" date="2014" name="Proc. Natl. Acad. Sci. U.S.A.">
        <title>Extensive sampling of basidiomycete genomes demonstrates inadequacy of the white-rot/brown-rot paradigm for wood decay fungi.</title>
        <authorList>
            <person name="Riley R."/>
            <person name="Salamov A.A."/>
            <person name="Brown D.W."/>
            <person name="Nagy L.G."/>
            <person name="Floudas D."/>
            <person name="Held B.W."/>
            <person name="Levasseur A."/>
            <person name="Lombard V."/>
            <person name="Morin E."/>
            <person name="Otillar R."/>
            <person name="Lindquist E.A."/>
            <person name="Sun H."/>
            <person name="LaButti K.M."/>
            <person name="Schmutz J."/>
            <person name="Jabbour D."/>
            <person name="Luo H."/>
            <person name="Baker S.E."/>
            <person name="Pisabarro A.G."/>
            <person name="Walton J.D."/>
            <person name="Blanchette R.A."/>
            <person name="Henrissat B."/>
            <person name="Martin F."/>
            <person name="Cullen D."/>
            <person name="Hibbett D.S."/>
            <person name="Grigoriev I.V."/>
        </authorList>
    </citation>
    <scope>NUCLEOTIDE SEQUENCE [LARGE SCALE GENOMIC DNA]</scope>
    <source>
        <strain evidence="3">CBS 339.88</strain>
    </source>
</reference>
<organism evidence="2 3">
    <name type="scientific">Galerina marginata (strain CBS 339.88)</name>
    <dbReference type="NCBI Taxonomy" id="685588"/>
    <lineage>
        <taxon>Eukaryota</taxon>
        <taxon>Fungi</taxon>
        <taxon>Dikarya</taxon>
        <taxon>Basidiomycota</taxon>
        <taxon>Agaricomycotina</taxon>
        <taxon>Agaricomycetes</taxon>
        <taxon>Agaricomycetidae</taxon>
        <taxon>Agaricales</taxon>
        <taxon>Agaricineae</taxon>
        <taxon>Strophariaceae</taxon>
        <taxon>Galerina</taxon>
    </lineage>
</organism>
<dbReference type="Proteomes" id="UP000027222">
    <property type="component" value="Unassembled WGS sequence"/>
</dbReference>
<feature type="transmembrane region" description="Helical" evidence="1">
    <location>
        <begin position="37"/>
        <end position="56"/>
    </location>
</feature>
<dbReference type="AlphaFoldDB" id="A0A067TJZ5"/>